<keyword evidence="2" id="KW-1185">Reference proteome</keyword>
<evidence type="ECO:0000313" key="2">
    <source>
        <dbReference type="Proteomes" id="UP000245396"/>
    </source>
</evidence>
<organism evidence="1 2">
    <name type="scientific">Pseudaminobacter salicylatoxidans</name>
    <dbReference type="NCBI Taxonomy" id="93369"/>
    <lineage>
        <taxon>Bacteria</taxon>
        <taxon>Pseudomonadati</taxon>
        <taxon>Pseudomonadota</taxon>
        <taxon>Alphaproteobacteria</taxon>
        <taxon>Hyphomicrobiales</taxon>
        <taxon>Phyllobacteriaceae</taxon>
        <taxon>Pseudaminobacter</taxon>
    </lineage>
</organism>
<evidence type="ECO:0000313" key="1">
    <source>
        <dbReference type="EMBL" id="PWJ80606.1"/>
    </source>
</evidence>
<dbReference type="AlphaFoldDB" id="A0A316BZU6"/>
<proteinExistence type="predicted"/>
<name>A0A316BZU6_PSESE</name>
<comment type="caution">
    <text evidence="1">The sequence shown here is derived from an EMBL/GenBank/DDBJ whole genome shotgun (WGS) entry which is preliminary data.</text>
</comment>
<reference evidence="1 2" key="1">
    <citation type="submission" date="2018-05" db="EMBL/GenBank/DDBJ databases">
        <title>Genomic Encyclopedia of Type Strains, Phase IV (KMG-IV): sequencing the most valuable type-strain genomes for metagenomic binning, comparative biology and taxonomic classification.</title>
        <authorList>
            <person name="Goeker M."/>
        </authorList>
    </citation>
    <scope>NUCLEOTIDE SEQUENCE [LARGE SCALE GENOMIC DNA]</scope>
    <source>
        <strain evidence="1 2">DSM 6986</strain>
    </source>
</reference>
<sequence length="118" mass="13279">MSELVFASRMMREVIAPPGIAGSKSERVREAARRLRWKYSRALSVWYADERVSLKPHELREIEEASGVRYGKQEVSEIDELISRAGALLESQDADFHGAFIAAVRAFAGALARSRTER</sequence>
<gene>
    <name evidence="1" type="ORF">C7441_112148</name>
</gene>
<dbReference type="Proteomes" id="UP000245396">
    <property type="component" value="Unassembled WGS sequence"/>
</dbReference>
<accession>A0A316BZU6</accession>
<protein>
    <submittedName>
        <fullName evidence="1">Uncharacterized protein</fullName>
    </submittedName>
</protein>
<dbReference type="OrthoDB" id="8384127at2"/>
<dbReference type="EMBL" id="QGGG01000012">
    <property type="protein sequence ID" value="PWJ80606.1"/>
    <property type="molecule type" value="Genomic_DNA"/>
</dbReference>